<dbReference type="Proteomes" id="UP000501568">
    <property type="component" value="Chromosome"/>
</dbReference>
<evidence type="ECO:0000313" key="2">
    <source>
        <dbReference type="EMBL" id="QIG79110.1"/>
    </source>
</evidence>
<proteinExistence type="predicted"/>
<name>A0A6G6Y2I4_9SPHN</name>
<keyword evidence="1" id="KW-1133">Transmembrane helix</keyword>
<evidence type="ECO:0000256" key="1">
    <source>
        <dbReference type="SAM" id="Phobius"/>
    </source>
</evidence>
<dbReference type="EMBL" id="CP049109">
    <property type="protein sequence ID" value="QIG79110.1"/>
    <property type="molecule type" value="Genomic_DNA"/>
</dbReference>
<keyword evidence="1" id="KW-0472">Membrane</keyword>
<dbReference type="RefSeq" id="WP_165326111.1">
    <property type="nucleotide sequence ID" value="NZ_CP049109.1"/>
</dbReference>
<accession>A0A6G6Y2I4</accession>
<dbReference type="AlphaFoldDB" id="A0A6G6Y2I4"/>
<evidence type="ECO:0000313" key="3">
    <source>
        <dbReference type="Proteomes" id="UP000501568"/>
    </source>
</evidence>
<dbReference type="KEGG" id="spzr:G5C33_04450"/>
<keyword evidence="1" id="KW-0812">Transmembrane</keyword>
<protein>
    <submittedName>
        <fullName evidence="2">Uncharacterized protein</fullName>
    </submittedName>
</protein>
<sequence length="98" mass="10234">MMAYLLSVLAGMLLCNAIPHIAAGVRGEPFPSPFASPPGVGDSSPPVTFLWGAINLIAGGALAAFWVETRLHLAFAGFGFVLSGLLVARYFSRVRNGS</sequence>
<keyword evidence="3" id="KW-1185">Reference proteome</keyword>
<feature type="transmembrane region" description="Helical" evidence="1">
    <location>
        <begin position="48"/>
        <end position="66"/>
    </location>
</feature>
<reference evidence="2 3" key="1">
    <citation type="submission" date="2020-02" db="EMBL/GenBank/DDBJ databases">
        <authorList>
            <person name="Zheng R.K."/>
            <person name="Sun C.M."/>
        </authorList>
    </citation>
    <scope>NUCLEOTIDE SEQUENCE [LARGE SCALE GENOMIC DNA]</scope>
    <source>
        <strain evidence="3">zrk23</strain>
    </source>
</reference>
<feature type="transmembrane region" description="Helical" evidence="1">
    <location>
        <begin position="73"/>
        <end position="92"/>
    </location>
</feature>
<gene>
    <name evidence="2" type="ORF">G5C33_04450</name>
</gene>
<organism evidence="2 3">
    <name type="scientific">Stakelama tenebrarum</name>
    <dbReference type="NCBI Taxonomy" id="2711215"/>
    <lineage>
        <taxon>Bacteria</taxon>
        <taxon>Pseudomonadati</taxon>
        <taxon>Pseudomonadota</taxon>
        <taxon>Alphaproteobacteria</taxon>
        <taxon>Sphingomonadales</taxon>
        <taxon>Sphingomonadaceae</taxon>
        <taxon>Stakelama</taxon>
    </lineage>
</organism>